<reference evidence="2" key="1">
    <citation type="journal article" date="2019" name="Int. J. Syst. Evol. Microbiol.">
        <title>The Global Catalogue of Microorganisms (GCM) 10K type strain sequencing project: providing services to taxonomists for standard genome sequencing and annotation.</title>
        <authorList>
            <consortium name="The Broad Institute Genomics Platform"/>
            <consortium name="The Broad Institute Genome Sequencing Center for Infectious Disease"/>
            <person name="Wu L."/>
            <person name="Ma J."/>
        </authorList>
    </citation>
    <scope>NUCLEOTIDE SEQUENCE [LARGE SCALE GENOMIC DNA]</scope>
    <source>
        <strain evidence="2">CCUG 50873</strain>
    </source>
</reference>
<gene>
    <name evidence="1" type="ORF">ACFQ04_12085</name>
</gene>
<evidence type="ECO:0000313" key="2">
    <source>
        <dbReference type="Proteomes" id="UP001597068"/>
    </source>
</evidence>
<sequence length="253" mass="27214">MSGLPRAAVPVTHVVVREADAVRYDLPMSVEVGHRVIGVVASANWAIEGVYDVVTSDRRRDGVSLTVGDPVVPHCGVAIAAVEQRARRTFPRHFATPAVERAAAYIAAIEAETISPTPWHRVDHRCAGERLTLHDAAVARTWGCNTCGRDPSTEYAPRFEAHRTDIELDPRIDLGITIAVCPSCHEILHQPLAPTVDELMYGLRPACPECGARHADIVSVADTSVPAPVGVIAFSGTHDPAPDFVCGSCGHEW</sequence>
<proteinExistence type="predicted"/>
<dbReference type="Proteomes" id="UP001597068">
    <property type="component" value="Unassembled WGS sequence"/>
</dbReference>
<organism evidence="1 2">
    <name type="scientific">Williamsia deligens</name>
    <dbReference type="NCBI Taxonomy" id="321325"/>
    <lineage>
        <taxon>Bacteria</taxon>
        <taxon>Bacillati</taxon>
        <taxon>Actinomycetota</taxon>
        <taxon>Actinomycetes</taxon>
        <taxon>Mycobacteriales</taxon>
        <taxon>Nocardiaceae</taxon>
        <taxon>Williamsia</taxon>
    </lineage>
</organism>
<name>A0ABW3G8J7_9NOCA</name>
<evidence type="ECO:0000313" key="1">
    <source>
        <dbReference type="EMBL" id="MFD0926473.1"/>
    </source>
</evidence>
<accession>A0ABW3G8J7</accession>
<protein>
    <submittedName>
        <fullName evidence="1">Uncharacterized protein</fullName>
    </submittedName>
</protein>
<keyword evidence="2" id="KW-1185">Reference proteome</keyword>
<comment type="caution">
    <text evidence="1">The sequence shown here is derived from an EMBL/GenBank/DDBJ whole genome shotgun (WGS) entry which is preliminary data.</text>
</comment>
<dbReference type="RefSeq" id="WP_253645654.1">
    <property type="nucleotide sequence ID" value="NZ_BAAAMO010000002.1"/>
</dbReference>
<dbReference type="EMBL" id="JBHTIL010000001">
    <property type="protein sequence ID" value="MFD0926473.1"/>
    <property type="molecule type" value="Genomic_DNA"/>
</dbReference>